<name>A0ABW9B1E3_9BURK</name>
<dbReference type="Gene3D" id="3.40.50.2000">
    <property type="entry name" value="Glycogen Phosphorylase B"/>
    <property type="match status" value="1"/>
</dbReference>
<feature type="domain" description="HMW1" evidence="5">
    <location>
        <begin position="146"/>
        <end position="232"/>
    </location>
</feature>
<keyword evidence="2" id="KW-0328">Glycosyltransferase</keyword>
<dbReference type="RefSeq" id="WP_408181135.1">
    <property type="nucleotide sequence ID" value="NZ_JAQQEZ010000044.1"/>
</dbReference>
<keyword evidence="3" id="KW-0808">Transferase</keyword>
<evidence type="ECO:0000313" key="7">
    <source>
        <dbReference type="Proteomes" id="UP001629230"/>
    </source>
</evidence>
<dbReference type="InterPro" id="IPR040542">
    <property type="entry name" value="HMW1_D2"/>
</dbReference>
<evidence type="ECO:0000259" key="5">
    <source>
        <dbReference type="Pfam" id="PF18254"/>
    </source>
</evidence>
<dbReference type="Pfam" id="PF18254">
    <property type="entry name" value="HMw1_D2"/>
    <property type="match status" value="1"/>
</dbReference>
<dbReference type="InterPro" id="IPR051939">
    <property type="entry name" value="Glycosyltr_41/O-GlcNAc_trsf"/>
</dbReference>
<comment type="caution">
    <text evidence="6">The sequence shown here is derived from an EMBL/GenBank/DDBJ whole genome shotgun (WGS) entry which is preliminary data.</text>
</comment>
<evidence type="ECO:0000313" key="6">
    <source>
        <dbReference type="EMBL" id="MFM0006670.1"/>
    </source>
</evidence>
<comment type="pathway">
    <text evidence="1">Protein modification; protein glycosylation.</text>
</comment>
<keyword evidence="7" id="KW-1185">Reference proteome</keyword>
<dbReference type="PANTHER" id="PTHR44835:SF1">
    <property type="entry name" value="PROTEIN O-GLCNAC TRANSFERASE"/>
    <property type="match status" value="1"/>
</dbReference>
<gene>
    <name evidence="6" type="ORF">PQR57_37510</name>
</gene>
<dbReference type="Pfam" id="PF18071">
    <property type="entry name" value="HMW1C_N"/>
    <property type="match status" value="1"/>
</dbReference>
<evidence type="ECO:0000256" key="2">
    <source>
        <dbReference type="ARBA" id="ARBA00022676"/>
    </source>
</evidence>
<proteinExistence type="predicted"/>
<dbReference type="PANTHER" id="PTHR44835">
    <property type="entry name" value="UDP-N-ACETYLGLUCOSAMINE--PEPTIDE N-ACETYLGLUCOSAMINYLTRANSFERASE SPINDLY-RELATED"/>
    <property type="match status" value="1"/>
</dbReference>
<dbReference type="EMBL" id="JAQQEZ010000044">
    <property type="protein sequence ID" value="MFM0006670.1"/>
    <property type="molecule type" value="Genomic_DNA"/>
</dbReference>
<reference evidence="6 7" key="1">
    <citation type="journal article" date="2024" name="Chem. Sci.">
        <title>Discovery of megapolipeptins by genome mining of a Burkholderiales bacteria collection.</title>
        <authorList>
            <person name="Paulo B.S."/>
            <person name="Recchia M.J.J."/>
            <person name="Lee S."/>
            <person name="Fergusson C.H."/>
            <person name="Romanowski S.B."/>
            <person name="Hernandez A."/>
            <person name="Krull N."/>
            <person name="Liu D.Y."/>
            <person name="Cavanagh H."/>
            <person name="Bos A."/>
            <person name="Gray C.A."/>
            <person name="Murphy B.T."/>
            <person name="Linington R.G."/>
            <person name="Eustaquio A.S."/>
        </authorList>
    </citation>
    <scope>NUCLEOTIDE SEQUENCE [LARGE SCALE GENOMIC DNA]</scope>
    <source>
        <strain evidence="6 7">RL17-350-BIC-A</strain>
    </source>
</reference>
<dbReference type="Proteomes" id="UP001629230">
    <property type="component" value="Unassembled WGS sequence"/>
</dbReference>
<evidence type="ECO:0000256" key="3">
    <source>
        <dbReference type="ARBA" id="ARBA00022679"/>
    </source>
</evidence>
<sequence>MKFSINKFEHLCYRREHEKAGRMLLELLNKIDQNYGVLMDVDTWAQSGEAHNIMDEHLLARITSAITALATDPKFTISDVGIGRLMLFQRWLAAMFSASPFRNADHILRSLGVDEEARNAIELRNNEFRKFQLFYLPESEVRVDWDVLWKANKVMAASMATTIMSSRFLGTPSAHQKREMLLRWLPERLAEIENVDALPMGVLHDMYMHCSYADLPGKHDIKKPINTLIRRKLASLDIHDVQRAAAPAVAGEKPVVIVVLEWFSKNHSIYRTHSQTMVAMRDKFHLVGMGYNGRVDDAGKAVFHEFIPLEGANLWETARQVRDTSEARQAQMMYMPSVGMFPITMVLACLRVAPMQLMALGHPATTHGHAMDYVVVEEDYVGDEACFSEKLLKLPSDGMPYRAPAALLELNLPEKAPSDGVVKIAIAGTTIKQNPGFLNTCAQIARESKVPVKFHFLMGQANGLIYPQVRNLIRRLMGDAAVVHKHQNYAGYMKVIAGCDLFLNPFPFGNTNGIVDTVWAGLVGVCKTGREVHEHIDEGMFRRLGFPEWMVTKTNEEYKAAALRLIENAEERNELSARLAGPQAIEKLIFAGRPEILGERMQALWQEQIDVATPAAAA</sequence>
<protein>
    <submittedName>
        <fullName evidence="6">Peptide transporter</fullName>
    </submittedName>
</protein>
<evidence type="ECO:0000259" key="4">
    <source>
        <dbReference type="Pfam" id="PF18071"/>
    </source>
</evidence>
<organism evidence="6 7">
    <name type="scientific">Paraburkholderia dipogonis</name>
    <dbReference type="NCBI Taxonomy" id="1211383"/>
    <lineage>
        <taxon>Bacteria</taxon>
        <taxon>Pseudomonadati</taxon>
        <taxon>Pseudomonadota</taxon>
        <taxon>Betaproteobacteria</taxon>
        <taxon>Burkholderiales</taxon>
        <taxon>Burkholderiaceae</taxon>
        <taxon>Paraburkholderia</taxon>
    </lineage>
</organism>
<evidence type="ECO:0000256" key="1">
    <source>
        <dbReference type="ARBA" id="ARBA00004922"/>
    </source>
</evidence>
<accession>A0ABW9B1E3</accession>
<dbReference type="Gene3D" id="3.40.50.11380">
    <property type="match status" value="1"/>
</dbReference>
<feature type="domain" description="HMW1C N-terminal" evidence="4">
    <location>
        <begin position="2"/>
        <end position="116"/>
    </location>
</feature>
<dbReference type="InterPro" id="IPR041109">
    <property type="entry name" value="HMW1C_N"/>
</dbReference>